<evidence type="ECO:0000313" key="12">
    <source>
        <dbReference type="EMBL" id="ETK01099.1"/>
    </source>
</evidence>
<evidence type="ECO:0000313" key="13">
    <source>
        <dbReference type="Proteomes" id="UP000018837"/>
    </source>
</evidence>
<dbReference type="Gene3D" id="3.30.565.10">
    <property type="entry name" value="Histidine kinase-like ATPase, C-terminal domain"/>
    <property type="match status" value="1"/>
</dbReference>
<dbReference type="PROSITE" id="PS50112">
    <property type="entry name" value="PAS"/>
    <property type="match status" value="1"/>
</dbReference>
<comment type="caution">
    <text evidence="12">The sequence shown here is derived from an EMBL/GenBank/DDBJ whole genome shotgun (WGS) entry which is preliminary data.</text>
</comment>
<keyword evidence="3" id="KW-0597">Phosphoprotein</keyword>
<dbReference type="InterPro" id="IPR035965">
    <property type="entry name" value="PAS-like_dom_sf"/>
</dbReference>
<keyword evidence="6 12" id="KW-0418">Kinase</keyword>
<evidence type="ECO:0000256" key="1">
    <source>
        <dbReference type="ARBA" id="ARBA00000085"/>
    </source>
</evidence>
<dbReference type="Proteomes" id="UP000018837">
    <property type="component" value="Unassembled WGS sequence"/>
</dbReference>
<evidence type="ECO:0000256" key="9">
    <source>
        <dbReference type="SAM" id="Phobius"/>
    </source>
</evidence>
<reference evidence="12 13" key="1">
    <citation type="submission" date="2013-11" db="EMBL/GenBank/DDBJ databases">
        <title>Single cell genomics of uncultured Tannerella BU063 (oral taxon 286).</title>
        <authorList>
            <person name="Beall C.J."/>
            <person name="Campbell A.G."/>
            <person name="Griffen A.L."/>
            <person name="Podar M."/>
            <person name="Leys E.J."/>
        </authorList>
    </citation>
    <scope>NUCLEOTIDE SEQUENCE [LARGE SCALE GENOMIC DNA]</scope>
    <source>
        <strain evidence="12">Cell 2</strain>
    </source>
</reference>
<name>W2C1N5_9BACT</name>
<dbReference type="Pfam" id="PF00989">
    <property type="entry name" value="PAS"/>
    <property type="match status" value="1"/>
</dbReference>
<dbReference type="GO" id="GO:0000160">
    <property type="term" value="P:phosphorelay signal transduction system"/>
    <property type="evidence" value="ECO:0007669"/>
    <property type="project" value="UniProtKB-KW"/>
</dbReference>
<keyword evidence="8" id="KW-0902">Two-component regulatory system</keyword>
<evidence type="ECO:0000259" key="11">
    <source>
        <dbReference type="PROSITE" id="PS50112"/>
    </source>
</evidence>
<dbReference type="GO" id="GO:0004673">
    <property type="term" value="F:protein histidine kinase activity"/>
    <property type="evidence" value="ECO:0007669"/>
    <property type="project" value="UniProtKB-EC"/>
</dbReference>
<evidence type="ECO:0000256" key="3">
    <source>
        <dbReference type="ARBA" id="ARBA00022553"/>
    </source>
</evidence>
<dbReference type="SUPFAM" id="SSF55785">
    <property type="entry name" value="PYP-like sensor domain (PAS domain)"/>
    <property type="match status" value="1"/>
</dbReference>
<dbReference type="InterPro" id="IPR005467">
    <property type="entry name" value="His_kinase_dom"/>
</dbReference>
<evidence type="ECO:0000256" key="2">
    <source>
        <dbReference type="ARBA" id="ARBA00012438"/>
    </source>
</evidence>
<dbReference type="Pfam" id="PF02518">
    <property type="entry name" value="HATPase_c"/>
    <property type="match status" value="1"/>
</dbReference>
<gene>
    <name evidence="12" type="ORF">N425_11515</name>
</gene>
<comment type="catalytic activity">
    <reaction evidence="1">
        <text>ATP + protein L-histidine = ADP + protein N-phospho-L-histidine.</text>
        <dbReference type="EC" id="2.7.13.3"/>
    </reaction>
</comment>
<evidence type="ECO:0000256" key="6">
    <source>
        <dbReference type="ARBA" id="ARBA00022777"/>
    </source>
</evidence>
<feature type="domain" description="PAS" evidence="11">
    <location>
        <begin position="109"/>
        <end position="146"/>
    </location>
</feature>
<keyword evidence="5" id="KW-0547">Nucleotide-binding</keyword>
<dbReference type="PATRIC" id="fig|1411148.3.peg.1886"/>
<dbReference type="CDD" id="cd00075">
    <property type="entry name" value="HATPase"/>
    <property type="match status" value="1"/>
</dbReference>
<dbReference type="PANTHER" id="PTHR43065">
    <property type="entry name" value="SENSOR HISTIDINE KINASE"/>
    <property type="match status" value="1"/>
</dbReference>
<sequence>MYRHLSDSFTFRLCLLMAVTATAAMLMANRQWLAGALSATVSLIAAVHTVALYRRNLRKIAFMFDAVDNDDLTFHFSTRRQSPDETLLNESLNRMLGILLQAKADTMERERYYETILRAAGTGIVVVDEKGFVLQCNEEALRLLGLPLFTHVRQLERIDHDLAEGFANLRAGEHYDMAFSNERGGVRLSVHVSKTVLRGRSALLAAINDIRGEMEDTEVETWVRLTRILTHEIMNTVTPIASVSDTLRERFGPTDSELRAGLETISETGKGLMSFVESYRRLTRIPAPQPTLFYVRRFLDRTLRLALPDVVGTADGSPHITVDIDIRPDDLILYADENLISQVMLNLLRNAVQAIGVDRSDGRIRIVAACRADDSVEIEVSDNGVPIPPDVAEHIFTPFFTTKSGGSGIGLSVARQIMRLSGGAISLKRPSPDGLTTFLLRFP</sequence>
<dbReference type="Gene3D" id="3.30.450.20">
    <property type="entry name" value="PAS domain"/>
    <property type="match status" value="1"/>
</dbReference>
<keyword evidence="9" id="KW-0812">Transmembrane</keyword>
<protein>
    <recommendedName>
        <fullName evidence="2">histidine kinase</fullName>
        <ecNumber evidence="2">2.7.13.3</ecNumber>
    </recommendedName>
</protein>
<keyword evidence="4" id="KW-0808">Transferase</keyword>
<proteinExistence type="predicted"/>
<keyword evidence="7" id="KW-0067">ATP-binding</keyword>
<accession>W2C1N5</accession>
<dbReference type="InterPro" id="IPR013767">
    <property type="entry name" value="PAS_fold"/>
</dbReference>
<feature type="transmembrane region" description="Helical" evidence="9">
    <location>
        <begin position="32"/>
        <end position="53"/>
    </location>
</feature>
<dbReference type="EC" id="2.7.13.3" evidence="2"/>
<evidence type="ECO:0000256" key="5">
    <source>
        <dbReference type="ARBA" id="ARBA00022741"/>
    </source>
</evidence>
<dbReference type="PRINTS" id="PR00344">
    <property type="entry name" value="BCTRLSENSOR"/>
</dbReference>
<organism evidence="12 13">
    <name type="scientific">Tannerella sp. oral taxon BU063 isolate Cell 2</name>
    <dbReference type="NCBI Taxonomy" id="1411148"/>
    <lineage>
        <taxon>Bacteria</taxon>
        <taxon>Pseudomonadati</taxon>
        <taxon>Bacteroidota</taxon>
        <taxon>Bacteroidia</taxon>
        <taxon>Bacteroidales</taxon>
        <taxon>Tannerellaceae</taxon>
        <taxon>Tannerella</taxon>
    </lineage>
</organism>
<evidence type="ECO:0000256" key="7">
    <source>
        <dbReference type="ARBA" id="ARBA00022840"/>
    </source>
</evidence>
<evidence type="ECO:0000256" key="4">
    <source>
        <dbReference type="ARBA" id="ARBA00022679"/>
    </source>
</evidence>
<keyword evidence="9" id="KW-0472">Membrane</keyword>
<evidence type="ECO:0000256" key="8">
    <source>
        <dbReference type="ARBA" id="ARBA00023012"/>
    </source>
</evidence>
<keyword evidence="9" id="KW-1133">Transmembrane helix</keyword>
<feature type="transmembrane region" description="Helical" evidence="9">
    <location>
        <begin position="9"/>
        <end position="26"/>
    </location>
</feature>
<dbReference type="InterPro" id="IPR004358">
    <property type="entry name" value="Sig_transdc_His_kin-like_C"/>
</dbReference>
<dbReference type="PANTHER" id="PTHR43065:SF46">
    <property type="entry name" value="C4-DICARBOXYLATE TRANSPORT SENSOR PROTEIN DCTB"/>
    <property type="match status" value="1"/>
</dbReference>
<evidence type="ECO:0000259" key="10">
    <source>
        <dbReference type="PROSITE" id="PS50109"/>
    </source>
</evidence>
<dbReference type="InterPro" id="IPR003594">
    <property type="entry name" value="HATPase_dom"/>
</dbReference>
<dbReference type="PROSITE" id="PS50109">
    <property type="entry name" value="HIS_KIN"/>
    <property type="match status" value="1"/>
</dbReference>
<dbReference type="SMART" id="SM00387">
    <property type="entry name" value="HATPase_c"/>
    <property type="match status" value="1"/>
</dbReference>
<dbReference type="InterPro" id="IPR000014">
    <property type="entry name" value="PAS"/>
</dbReference>
<dbReference type="InterPro" id="IPR036890">
    <property type="entry name" value="HATPase_C_sf"/>
</dbReference>
<dbReference type="EMBL" id="AYUF01000491">
    <property type="protein sequence ID" value="ETK01099.1"/>
    <property type="molecule type" value="Genomic_DNA"/>
</dbReference>
<feature type="domain" description="Histidine kinase" evidence="10">
    <location>
        <begin position="228"/>
        <end position="443"/>
    </location>
</feature>
<dbReference type="GO" id="GO:0005524">
    <property type="term" value="F:ATP binding"/>
    <property type="evidence" value="ECO:0007669"/>
    <property type="project" value="UniProtKB-KW"/>
</dbReference>
<dbReference type="SUPFAM" id="SSF55874">
    <property type="entry name" value="ATPase domain of HSP90 chaperone/DNA topoisomerase II/histidine kinase"/>
    <property type="match status" value="1"/>
</dbReference>
<dbReference type="AlphaFoldDB" id="W2C1N5"/>